<dbReference type="InParanoid" id="E9I190"/>
<gene>
    <name evidence="1" type="ORF">DAPPUDRAFT_337218</name>
</gene>
<sequence length="366" mass="41616">MSEQNLKTPGKPFNTPESWAKFLPFEYLSAVQGDKVPERNINFAMFLTLRNIIDIRFLPVVMREYTVILEMLVSRYSEEFRLAFPDDVQVIIKMHQMVHYGQIIREQGPPMRYWCMRYEACHNFTKKSDDCIYQPNVLIVLAVQKYSQNENDTDEDVFTLLDDGHLEKLGIFLEQQIKLIRYISGLSDAGMKPSSETSLGQVAISSEAILTFSAEDVMEGRGFVKSIPGTSTKSHQSSSLTSVAEADLNFNILSLLSLHESGARLVQKYGNPEIPVNDKDRNQIIKIASMGHVVKAIGNYYRKSSTKEKLAEAIVKAFPQMGLTRARLPSHAYIYNSATTNAFLDQHLKRMRNAALSDSERKRKRS</sequence>
<dbReference type="PhylomeDB" id="E9I190"/>
<proteinExistence type="predicted"/>
<reference evidence="1 2" key="1">
    <citation type="journal article" date="2011" name="Science">
        <title>The ecoresponsive genome of Daphnia pulex.</title>
        <authorList>
            <person name="Colbourne J.K."/>
            <person name="Pfrender M.E."/>
            <person name="Gilbert D."/>
            <person name="Thomas W.K."/>
            <person name="Tucker A."/>
            <person name="Oakley T.H."/>
            <person name="Tokishita S."/>
            <person name="Aerts A."/>
            <person name="Arnold G.J."/>
            <person name="Basu M.K."/>
            <person name="Bauer D.J."/>
            <person name="Caceres C.E."/>
            <person name="Carmel L."/>
            <person name="Casola C."/>
            <person name="Choi J.H."/>
            <person name="Detter J.C."/>
            <person name="Dong Q."/>
            <person name="Dusheyko S."/>
            <person name="Eads B.D."/>
            <person name="Frohlich T."/>
            <person name="Geiler-Samerotte K.A."/>
            <person name="Gerlach D."/>
            <person name="Hatcher P."/>
            <person name="Jogdeo S."/>
            <person name="Krijgsveld J."/>
            <person name="Kriventseva E.V."/>
            <person name="Kultz D."/>
            <person name="Laforsch C."/>
            <person name="Lindquist E."/>
            <person name="Lopez J."/>
            <person name="Manak J.R."/>
            <person name="Muller J."/>
            <person name="Pangilinan J."/>
            <person name="Patwardhan R.P."/>
            <person name="Pitluck S."/>
            <person name="Pritham E.J."/>
            <person name="Rechtsteiner A."/>
            <person name="Rho M."/>
            <person name="Rogozin I.B."/>
            <person name="Sakarya O."/>
            <person name="Salamov A."/>
            <person name="Schaack S."/>
            <person name="Shapiro H."/>
            <person name="Shiga Y."/>
            <person name="Skalitzky C."/>
            <person name="Smith Z."/>
            <person name="Souvorov A."/>
            <person name="Sung W."/>
            <person name="Tang Z."/>
            <person name="Tsuchiya D."/>
            <person name="Tu H."/>
            <person name="Vos H."/>
            <person name="Wang M."/>
            <person name="Wolf Y.I."/>
            <person name="Yamagata H."/>
            <person name="Yamada T."/>
            <person name="Ye Y."/>
            <person name="Shaw J.R."/>
            <person name="Andrews J."/>
            <person name="Crease T.J."/>
            <person name="Tang H."/>
            <person name="Lucas S.M."/>
            <person name="Robertson H.M."/>
            <person name="Bork P."/>
            <person name="Koonin E.V."/>
            <person name="Zdobnov E.M."/>
            <person name="Grigoriev I.V."/>
            <person name="Lynch M."/>
            <person name="Boore J.L."/>
        </authorList>
    </citation>
    <scope>NUCLEOTIDE SEQUENCE [LARGE SCALE GENOMIC DNA]</scope>
</reference>
<dbReference type="OrthoDB" id="10045355at2759"/>
<keyword evidence="2" id="KW-1185">Reference proteome</keyword>
<dbReference type="EMBL" id="GL733727">
    <property type="protein sequence ID" value="EFX62240.1"/>
    <property type="molecule type" value="Genomic_DNA"/>
</dbReference>
<protein>
    <submittedName>
        <fullName evidence="1">Uncharacterized protein</fullName>
    </submittedName>
</protein>
<dbReference type="HOGENOM" id="CLU_064581_0_0_1"/>
<dbReference type="AlphaFoldDB" id="E9I190"/>
<dbReference type="Proteomes" id="UP000000305">
    <property type="component" value="Unassembled WGS sequence"/>
</dbReference>
<organism evidence="1 2">
    <name type="scientific">Daphnia pulex</name>
    <name type="common">Water flea</name>
    <dbReference type="NCBI Taxonomy" id="6669"/>
    <lineage>
        <taxon>Eukaryota</taxon>
        <taxon>Metazoa</taxon>
        <taxon>Ecdysozoa</taxon>
        <taxon>Arthropoda</taxon>
        <taxon>Crustacea</taxon>
        <taxon>Branchiopoda</taxon>
        <taxon>Diplostraca</taxon>
        <taxon>Cladocera</taxon>
        <taxon>Anomopoda</taxon>
        <taxon>Daphniidae</taxon>
        <taxon>Daphnia</taxon>
    </lineage>
</organism>
<dbReference type="KEGG" id="dpx:DAPPUDRAFT_337218"/>
<dbReference type="STRING" id="6669.E9I190"/>
<accession>E9I190</accession>
<evidence type="ECO:0000313" key="1">
    <source>
        <dbReference type="EMBL" id="EFX62240.1"/>
    </source>
</evidence>
<evidence type="ECO:0000313" key="2">
    <source>
        <dbReference type="Proteomes" id="UP000000305"/>
    </source>
</evidence>
<name>E9I190_DAPPU</name>